<keyword evidence="4" id="KW-0238">DNA-binding</keyword>
<dbReference type="EMBL" id="MGAL01000012">
    <property type="protein sequence ID" value="OGK48605.1"/>
    <property type="molecule type" value="Genomic_DNA"/>
</dbReference>
<dbReference type="Proteomes" id="UP000177141">
    <property type="component" value="Unassembled WGS sequence"/>
</dbReference>
<organism evidence="6 7">
    <name type="scientific">Candidatus Roizmanbacteria bacterium RIFCSPLOWO2_01_FULL_38_12</name>
    <dbReference type="NCBI Taxonomy" id="1802061"/>
    <lineage>
        <taxon>Bacteria</taxon>
        <taxon>Candidatus Roizmaniibacteriota</taxon>
    </lineage>
</organism>
<comment type="function">
    <text evidence="1">Required for the transposition of the insertion element.</text>
</comment>
<proteinExistence type="inferred from homology"/>
<evidence type="ECO:0000256" key="2">
    <source>
        <dbReference type="ARBA" id="ARBA00010961"/>
    </source>
</evidence>
<comment type="similarity">
    <text evidence="2">Belongs to the transposase mutator family.</text>
</comment>
<sequence length="264" mass="31280">MKKLPNNNQFTHKYCDRFSSTLVVDGKYFKVKGEKYGYCLLWGVDYFKHDIPVITIAPSENYQTWARYFSYFRLLSHHPTLLVCDDHVAIKMAARSRFPEVRIQTCFNHFKEGLRRNLRTRSDTTYIPFMKRIETIINSSHKLSLENYNSWLQALWRDYHHDQVCLEVMATIQRYKPELRAYEGIKQAPLITNMIEGLNGHLQARLTSIQSFESVNYARLWLNGYVLKRRYSKWTGCTGKFKKLNGTRGVDQTKKYDVVLPTYF</sequence>
<gene>
    <name evidence="6" type="ORF">A3A93_05270</name>
</gene>
<dbReference type="GO" id="GO:0004803">
    <property type="term" value="F:transposase activity"/>
    <property type="evidence" value="ECO:0007669"/>
    <property type="project" value="InterPro"/>
</dbReference>
<name>A0A1F7IZ52_9BACT</name>
<evidence type="ECO:0000256" key="3">
    <source>
        <dbReference type="ARBA" id="ARBA00022578"/>
    </source>
</evidence>
<accession>A0A1F7IZ52</accession>
<dbReference type="GO" id="GO:0003677">
    <property type="term" value="F:DNA binding"/>
    <property type="evidence" value="ECO:0007669"/>
    <property type="project" value="UniProtKB-KW"/>
</dbReference>
<evidence type="ECO:0000256" key="4">
    <source>
        <dbReference type="ARBA" id="ARBA00023125"/>
    </source>
</evidence>
<keyword evidence="3" id="KW-0815">Transposition</keyword>
<evidence type="ECO:0008006" key="8">
    <source>
        <dbReference type="Google" id="ProtNLM"/>
    </source>
</evidence>
<dbReference type="AlphaFoldDB" id="A0A1F7IZ52"/>
<evidence type="ECO:0000256" key="5">
    <source>
        <dbReference type="ARBA" id="ARBA00023172"/>
    </source>
</evidence>
<dbReference type="Pfam" id="PF00872">
    <property type="entry name" value="Transposase_mut"/>
    <property type="match status" value="1"/>
</dbReference>
<dbReference type="GO" id="GO:0006313">
    <property type="term" value="P:DNA transposition"/>
    <property type="evidence" value="ECO:0007669"/>
    <property type="project" value="InterPro"/>
</dbReference>
<evidence type="ECO:0000313" key="6">
    <source>
        <dbReference type="EMBL" id="OGK48605.1"/>
    </source>
</evidence>
<protein>
    <recommendedName>
        <fullName evidence="8">MULE transposase domain-containing protein</fullName>
    </recommendedName>
</protein>
<reference evidence="6 7" key="1">
    <citation type="journal article" date="2016" name="Nat. Commun.">
        <title>Thousands of microbial genomes shed light on interconnected biogeochemical processes in an aquifer system.</title>
        <authorList>
            <person name="Anantharaman K."/>
            <person name="Brown C.T."/>
            <person name="Hug L.A."/>
            <person name="Sharon I."/>
            <person name="Castelle C.J."/>
            <person name="Probst A.J."/>
            <person name="Thomas B.C."/>
            <person name="Singh A."/>
            <person name="Wilkins M.J."/>
            <person name="Karaoz U."/>
            <person name="Brodie E.L."/>
            <person name="Williams K.H."/>
            <person name="Hubbard S.S."/>
            <person name="Banfield J.F."/>
        </authorList>
    </citation>
    <scope>NUCLEOTIDE SEQUENCE [LARGE SCALE GENOMIC DNA]</scope>
</reference>
<evidence type="ECO:0000256" key="1">
    <source>
        <dbReference type="ARBA" id="ARBA00002190"/>
    </source>
</evidence>
<evidence type="ECO:0000313" key="7">
    <source>
        <dbReference type="Proteomes" id="UP000177141"/>
    </source>
</evidence>
<dbReference type="InterPro" id="IPR001207">
    <property type="entry name" value="Transposase_mutator"/>
</dbReference>
<keyword evidence="5" id="KW-0233">DNA recombination</keyword>
<comment type="caution">
    <text evidence="6">The sequence shown here is derived from an EMBL/GenBank/DDBJ whole genome shotgun (WGS) entry which is preliminary data.</text>
</comment>